<evidence type="ECO:0000256" key="2">
    <source>
        <dbReference type="ARBA" id="ARBA00022676"/>
    </source>
</evidence>
<dbReference type="CDD" id="cd03784">
    <property type="entry name" value="GT1_Gtf-like"/>
    <property type="match status" value="1"/>
</dbReference>
<dbReference type="SUPFAM" id="SSF53756">
    <property type="entry name" value="UDP-Glycosyltransferase/glycogen phosphorylase"/>
    <property type="match status" value="1"/>
</dbReference>
<comment type="similarity">
    <text evidence="1">Belongs to the UDP-glycosyltransferase family.</text>
</comment>
<evidence type="ECO:0000256" key="3">
    <source>
        <dbReference type="ARBA" id="ARBA00022679"/>
    </source>
</evidence>
<dbReference type="RefSeq" id="XP_010934404.1">
    <property type="nucleotide sequence ID" value="XM_010936102.3"/>
</dbReference>
<dbReference type="InterPro" id="IPR050481">
    <property type="entry name" value="UDP-glycosyltransf_plant"/>
</dbReference>
<dbReference type="PANTHER" id="PTHR48049">
    <property type="entry name" value="GLYCOSYLTRANSFERASE"/>
    <property type="match status" value="1"/>
</dbReference>
<dbReference type="FunFam" id="3.40.50.2000:FF:000037">
    <property type="entry name" value="Glycosyltransferase"/>
    <property type="match status" value="1"/>
</dbReference>
<organism evidence="4 5">
    <name type="scientific">Elaeis guineensis var. tenera</name>
    <name type="common">Oil palm</name>
    <dbReference type="NCBI Taxonomy" id="51953"/>
    <lineage>
        <taxon>Eukaryota</taxon>
        <taxon>Viridiplantae</taxon>
        <taxon>Streptophyta</taxon>
        <taxon>Embryophyta</taxon>
        <taxon>Tracheophyta</taxon>
        <taxon>Spermatophyta</taxon>
        <taxon>Magnoliopsida</taxon>
        <taxon>Liliopsida</taxon>
        <taxon>Arecaceae</taxon>
        <taxon>Arecoideae</taxon>
        <taxon>Cocoseae</taxon>
        <taxon>Elaeidinae</taxon>
        <taxon>Elaeis</taxon>
    </lineage>
</organism>
<dbReference type="InParanoid" id="A0A6I9RYP9"/>
<protein>
    <submittedName>
        <fullName evidence="5">UDP-rhamnose:rhamnosyltransferase 1</fullName>
    </submittedName>
</protein>
<evidence type="ECO:0000313" key="4">
    <source>
        <dbReference type="Proteomes" id="UP000504607"/>
    </source>
</evidence>
<keyword evidence="3" id="KW-0808">Transferase</keyword>
<proteinExistence type="inferred from homology"/>
<dbReference type="Gene3D" id="3.40.50.2000">
    <property type="entry name" value="Glycogen Phosphorylase B"/>
    <property type="match status" value="2"/>
</dbReference>
<keyword evidence="4" id="KW-1185">Reference proteome</keyword>
<evidence type="ECO:0000313" key="5">
    <source>
        <dbReference type="RefSeq" id="XP_010934404.1"/>
    </source>
</evidence>
<dbReference type="FunCoup" id="A0A6I9RYP9">
    <property type="interactions" value="4"/>
</dbReference>
<dbReference type="KEGG" id="egu:105054566"/>
<dbReference type="GO" id="GO:0035251">
    <property type="term" value="F:UDP-glucosyltransferase activity"/>
    <property type="evidence" value="ECO:0007669"/>
    <property type="project" value="InterPro"/>
</dbReference>
<dbReference type="GeneID" id="105054566"/>
<name>A0A6I9RYP9_ELAGV</name>
<reference evidence="5" key="1">
    <citation type="submission" date="2025-08" db="UniProtKB">
        <authorList>
            <consortium name="RefSeq"/>
        </authorList>
    </citation>
    <scope>IDENTIFICATION</scope>
</reference>
<accession>A0A6I9RYP9</accession>
<gene>
    <name evidence="5" type="primary">LOC105054566</name>
</gene>
<dbReference type="OrthoDB" id="5835829at2759"/>
<dbReference type="Proteomes" id="UP000504607">
    <property type="component" value="Chromosome 1"/>
</dbReference>
<evidence type="ECO:0000256" key="1">
    <source>
        <dbReference type="ARBA" id="ARBA00009995"/>
    </source>
</evidence>
<dbReference type="PANTHER" id="PTHR48049:SF60">
    <property type="entry name" value="UDP-GLYCOSYLTRANSFERASE 91B1"/>
    <property type="match status" value="1"/>
</dbReference>
<sequence length="491" mass="55258">MNWHLEASHFFLPSDPLKPLNLLIMDNSGVLHIAVFPWLAFGHMLPFLQLSKSLAKRGHRIYFLSTPRNIQRLPKIPPHLAPLIDFVSLPLPKVEGLPENAEATPDLPKYQVQYLKVAFDRLGGPLENFLEEASPKPDWIILDFACHWVPKLASKFGVPCALFSVFTAPFLAFWRPSESLSRGGDDVLEEFTSPPKGISFETSVSFRLHEARRVIHGYENNASGVCDADRLLLTIEGCRVVAPRSCRELHSDWLCYLQELYKKPVIPIGLLPPAPDDGAGVDATSDESNVFHWLDKQAPGSVVYVAFGSETVLSTEILHELAFGLELSQVPFLWAIRKPVDVAGEGKEVLPEGFEDRTRDHGVIAMGWIDQLKVLAHASVGGCLTHSGWSSVIESLQFGHPLIMLPFIVDQGIIARVMEERRIGIEVPRNEEDGSFSREDLAKAIRLVMVEEEGNQFRSEATELKEIFGNKDYHERYVEEFILYLRNQKEH</sequence>
<keyword evidence="2" id="KW-0328">Glycosyltransferase</keyword>
<dbReference type="InterPro" id="IPR002213">
    <property type="entry name" value="UDP_glucos_trans"/>
</dbReference>
<dbReference type="Pfam" id="PF00201">
    <property type="entry name" value="UDPGT"/>
    <property type="match status" value="1"/>
</dbReference>
<dbReference type="FunFam" id="3.40.50.2000:FF:000088">
    <property type="entry name" value="Glycosyltransferase"/>
    <property type="match status" value="1"/>
</dbReference>
<dbReference type="AlphaFoldDB" id="A0A6I9RYP9"/>